<dbReference type="PATRIC" id="fig|1423815.3.peg.2009"/>
<dbReference type="InterPro" id="IPR013611">
    <property type="entry name" value="Transp-assoc_OB_typ2"/>
</dbReference>
<keyword evidence="2" id="KW-1003">Cell membrane</keyword>
<dbReference type="PROSITE" id="PS00211">
    <property type="entry name" value="ABC_TRANSPORTER_1"/>
    <property type="match status" value="1"/>
</dbReference>
<reference evidence="8 9" key="1">
    <citation type="journal article" date="2015" name="Genome Announc.">
        <title>Expanding the biotechnology potential of lactobacilli through comparative genomics of 213 strains and associated genera.</title>
        <authorList>
            <person name="Sun Z."/>
            <person name="Harris H.M."/>
            <person name="McCann A."/>
            <person name="Guo C."/>
            <person name="Argimon S."/>
            <person name="Zhang W."/>
            <person name="Yang X."/>
            <person name="Jeffery I.B."/>
            <person name="Cooney J.C."/>
            <person name="Kagawa T.F."/>
            <person name="Liu W."/>
            <person name="Song Y."/>
            <person name="Salvetti E."/>
            <person name="Wrobel A."/>
            <person name="Rasinkangas P."/>
            <person name="Parkhill J."/>
            <person name="Rea M.C."/>
            <person name="O'Sullivan O."/>
            <person name="Ritari J."/>
            <person name="Douillard F.P."/>
            <person name="Paul Ross R."/>
            <person name="Yang R."/>
            <person name="Briner A.E."/>
            <person name="Felis G.E."/>
            <person name="de Vos W.M."/>
            <person name="Barrangou R."/>
            <person name="Klaenhammer T.R."/>
            <person name="Caufield P.W."/>
            <person name="Cui Y."/>
            <person name="Zhang H."/>
            <person name="O'Toole P.W."/>
        </authorList>
    </citation>
    <scope>NUCLEOTIDE SEQUENCE [LARGE SCALE GENOMIC DNA]</scope>
    <source>
        <strain evidence="8 9">DSM 14857</strain>
    </source>
</reference>
<dbReference type="Proteomes" id="UP000051647">
    <property type="component" value="Unassembled WGS sequence"/>
</dbReference>
<keyword evidence="1" id="KW-0813">Transport</keyword>
<keyword evidence="6" id="KW-0472">Membrane</keyword>
<sequence>MEELFMPTILKNVSKEYAQGKKVLDNVSAEIKTGEFFVIVGPSGCGKSTLLRMIAGLTEISDGTIKIEDRVVNDLPPKDRNLTMVFQSYALFPFLSVWDNVAFGLKARQNDAAKIKERVDNALKMVNLEEFSDRKPRELSGGQRQRVALARAVASDAKICLMDEPLSNLDAQLRIKMHQEIYALQRKLGLTLIYVTHDQVEAMTMADHIMVLNDSKIQQVGTPTEIYNHPANEFVASFFGVPPINLMNAKKVSENIALVNKDFEVELAQTIEEENFRIGIRPNQLQVNKADELHANATIKAVEFLGDEKIVHTEMNHGGVISVIVASEAVFDPFESIEITCDDSSKALLFDLDGNNITETQGVAYNA</sequence>
<dbReference type="Gene3D" id="2.40.50.140">
    <property type="entry name" value="Nucleic acid-binding proteins"/>
    <property type="match status" value="1"/>
</dbReference>
<dbReference type="GO" id="GO:0055052">
    <property type="term" value="C:ATP-binding cassette (ABC) transporter complex, substrate-binding subunit-containing"/>
    <property type="evidence" value="ECO:0007669"/>
    <property type="project" value="TreeGrafter"/>
</dbReference>
<keyword evidence="3" id="KW-0547">Nucleotide-binding</keyword>
<dbReference type="Gene3D" id="3.40.50.300">
    <property type="entry name" value="P-loop containing nucleotide triphosphate hydrolases"/>
    <property type="match status" value="1"/>
</dbReference>
<dbReference type="InterPro" id="IPR047641">
    <property type="entry name" value="ABC_transpr_MalK/UgpC-like"/>
</dbReference>
<dbReference type="STRING" id="1423815.FC27_GL001958"/>
<dbReference type="FunFam" id="3.40.50.300:FF:000042">
    <property type="entry name" value="Maltose/maltodextrin ABC transporter, ATP-binding protein"/>
    <property type="match status" value="1"/>
</dbReference>
<dbReference type="SUPFAM" id="SSF52540">
    <property type="entry name" value="P-loop containing nucleoside triphosphate hydrolases"/>
    <property type="match status" value="1"/>
</dbReference>
<keyword evidence="4" id="KW-0067">ATP-binding</keyword>
<keyword evidence="5" id="KW-1278">Translocase</keyword>
<protein>
    <submittedName>
        <fullName evidence="8">Glycerol-3-phosphate-transporting ATPase</fullName>
    </submittedName>
</protein>
<dbReference type="PANTHER" id="PTHR43875">
    <property type="entry name" value="MALTODEXTRIN IMPORT ATP-BINDING PROTEIN MSMX"/>
    <property type="match status" value="1"/>
</dbReference>
<name>A0A0R1SMT5_9LACO</name>
<keyword evidence="9" id="KW-1185">Reference proteome</keyword>
<dbReference type="PROSITE" id="PS50893">
    <property type="entry name" value="ABC_TRANSPORTER_2"/>
    <property type="match status" value="1"/>
</dbReference>
<evidence type="ECO:0000313" key="9">
    <source>
        <dbReference type="Proteomes" id="UP000051647"/>
    </source>
</evidence>
<dbReference type="EMBL" id="AZFA01000006">
    <property type="protein sequence ID" value="KRL67368.1"/>
    <property type="molecule type" value="Genomic_DNA"/>
</dbReference>
<dbReference type="SUPFAM" id="SSF50331">
    <property type="entry name" value="MOP-like"/>
    <property type="match status" value="1"/>
</dbReference>
<evidence type="ECO:0000256" key="2">
    <source>
        <dbReference type="ARBA" id="ARBA00022475"/>
    </source>
</evidence>
<gene>
    <name evidence="8" type="ORF">FC27_GL001958</name>
</gene>
<proteinExistence type="predicted"/>
<organism evidence="8 9">
    <name type="scientific">Companilactobacillus versmoldensis DSM 14857 = KCTC 3814</name>
    <dbReference type="NCBI Taxonomy" id="1423815"/>
    <lineage>
        <taxon>Bacteria</taxon>
        <taxon>Bacillati</taxon>
        <taxon>Bacillota</taxon>
        <taxon>Bacilli</taxon>
        <taxon>Lactobacillales</taxon>
        <taxon>Lactobacillaceae</taxon>
        <taxon>Companilactobacillus</taxon>
    </lineage>
</organism>
<dbReference type="eggNOG" id="COG3842">
    <property type="taxonomic scope" value="Bacteria"/>
</dbReference>
<dbReference type="InterPro" id="IPR017871">
    <property type="entry name" value="ABC_transporter-like_CS"/>
</dbReference>
<dbReference type="GO" id="GO:0140359">
    <property type="term" value="F:ABC-type transporter activity"/>
    <property type="evidence" value="ECO:0007669"/>
    <property type="project" value="UniProtKB-ARBA"/>
</dbReference>
<evidence type="ECO:0000256" key="1">
    <source>
        <dbReference type="ARBA" id="ARBA00022448"/>
    </source>
</evidence>
<feature type="domain" description="ABC transporter" evidence="7">
    <location>
        <begin position="8"/>
        <end position="239"/>
    </location>
</feature>
<evidence type="ECO:0000256" key="5">
    <source>
        <dbReference type="ARBA" id="ARBA00022967"/>
    </source>
</evidence>
<accession>A0A0R1SMT5</accession>
<dbReference type="InterPro" id="IPR027417">
    <property type="entry name" value="P-loop_NTPase"/>
</dbReference>
<dbReference type="PANTHER" id="PTHR43875:SF15">
    <property type="entry name" value="TREHALOSE IMPORT ATP-BINDING PROTEIN SUGC"/>
    <property type="match status" value="1"/>
</dbReference>
<dbReference type="InterPro" id="IPR003439">
    <property type="entry name" value="ABC_transporter-like_ATP-bd"/>
</dbReference>
<dbReference type="InterPro" id="IPR008995">
    <property type="entry name" value="Mo/tungstate-bd_C_term_dom"/>
</dbReference>
<dbReference type="Pfam" id="PF00005">
    <property type="entry name" value="ABC_tran"/>
    <property type="match status" value="1"/>
</dbReference>
<evidence type="ECO:0000256" key="3">
    <source>
        <dbReference type="ARBA" id="ARBA00022741"/>
    </source>
</evidence>
<evidence type="ECO:0000256" key="6">
    <source>
        <dbReference type="ARBA" id="ARBA00023136"/>
    </source>
</evidence>
<evidence type="ECO:0000259" key="7">
    <source>
        <dbReference type="PROSITE" id="PS50893"/>
    </source>
</evidence>
<dbReference type="SMART" id="SM00382">
    <property type="entry name" value="AAA"/>
    <property type="match status" value="1"/>
</dbReference>
<dbReference type="Pfam" id="PF08402">
    <property type="entry name" value="TOBE_2"/>
    <property type="match status" value="1"/>
</dbReference>
<evidence type="ECO:0000313" key="8">
    <source>
        <dbReference type="EMBL" id="KRL67368.1"/>
    </source>
</evidence>
<dbReference type="GO" id="GO:0016887">
    <property type="term" value="F:ATP hydrolysis activity"/>
    <property type="evidence" value="ECO:0007669"/>
    <property type="project" value="InterPro"/>
</dbReference>
<dbReference type="InterPro" id="IPR003593">
    <property type="entry name" value="AAA+_ATPase"/>
</dbReference>
<comment type="caution">
    <text evidence="8">The sequence shown here is derived from an EMBL/GenBank/DDBJ whole genome shotgun (WGS) entry which is preliminary data.</text>
</comment>
<dbReference type="AlphaFoldDB" id="A0A0R1SMT5"/>
<dbReference type="GO" id="GO:0005524">
    <property type="term" value="F:ATP binding"/>
    <property type="evidence" value="ECO:0007669"/>
    <property type="project" value="UniProtKB-KW"/>
</dbReference>
<evidence type="ECO:0000256" key="4">
    <source>
        <dbReference type="ARBA" id="ARBA00022840"/>
    </source>
</evidence>
<dbReference type="InterPro" id="IPR012340">
    <property type="entry name" value="NA-bd_OB-fold"/>
</dbReference>
<dbReference type="Gene3D" id="2.40.50.100">
    <property type="match status" value="1"/>
</dbReference>